<organism evidence="1 2">
    <name type="scientific">Reticulomyxa filosa</name>
    <dbReference type="NCBI Taxonomy" id="46433"/>
    <lineage>
        <taxon>Eukaryota</taxon>
        <taxon>Sar</taxon>
        <taxon>Rhizaria</taxon>
        <taxon>Retaria</taxon>
        <taxon>Foraminifera</taxon>
        <taxon>Monothalamids</taxon>
        <taxon>Reticulomyxidae</taxon>
        <taxon>Reticulomyxa</taxon>
    </lineage>
</organism>
<accession>X6LAV5</accession>
<name>X6LAV5_RETFI</name>
<evidence type="ECO:0000313" key="1">
    <source>
        <dbReference type="EMBL" id="ETN98480.1"/>
    </source>
</evidence>
<proteinExistence type="predicted"/>
<comment type="caution">
    <text evidence="1">The sequence shown here is derived from an EMBL/GenBank/DDBJ whole genome shotgun (WGS) entry which is preliminary data.</text>
</comment>
<gene>
    <name evidence="1" type="ORF">RFI_39016</name>
</gene>
<protein>
    <submittedName>
        <fullName evidence="1">Uncharacterized protein</fullName>
    </submittedName>
</protein>
<dbReference type="Proteomes" id="UP000023152">
    <property type="component" value="Unassembled WGS sequence"/>
</dbReference>
<evidence type="ECO:0000313" key="2">
    <source>
        <dbReference type="Proteomes" id="UP000023152"/>
    </source>
</evidence>
<sequence length="107" mass="12730">MVPYKRTIGMERNDLPKSDDLDIEFIPSNQKIKFNPLLYECDLHKLKIIQDTVDIKVTRNNNLQKLFHEMIKNDYLCDLFTTRPSTSHTKIKEQIKYNEKDENDIVS</sequence>
<dbReference type="OrthoDB" id="6257037at2759"/>
<keyword evidence="2" id="KW-1185">Reference proteome</keyword>
<dbReference type="AlphaFoldDB" id="X6LAV5"/>
<reference evidence="1 2" key="1">
    <citation type="journal article" date="2013" name="Curr. Biol.">
        <title>The Genome of the Foraminiferan Reticulomyxa filosa.</title>
        <authorList>
            <person name="Glockner G."/>
            <person name="Hulsmann N."/>
            <person name="Schleicher M."/>
            <person name="Noegel A.A."/>
            <person name="Eichinger L."/>
            <person name="Gallinger C."/>
            <person name="Pawlowski J."/>
            <person name="Sierra R."/>
            <person name="Euteneuer U."/>
            <person name="Pillet L."/>
            <person name="Moustafa A."/>
            <person name="Platzer M."/>
            <person name="Groth M."/>
            <person name="Szafranski K."/>
            <person name="Schliwa M."/>
        </authorList>
    </citation>
    <scope>NUCLEOTIDE SEQUENCE [LARGE SCALE GENOMIC DNA]</scope>
</reference>
<dbReference type="EMBL" id="ASPP01046557">
    <property type="protein sequence ID" value="ETN98480.1"/>
    <property type="molecule type" value="Genomic_DNA"/>
</dbReference>